<evidence type="ECO:0000256" key="8">
    <source>
        <dbReference type="ARBA" id="ARBA00023033"/>
    </source>
</evidence>
<proteinExistence type="inferred from homology"/>
<dbReference type="GO" id="GO:0016705">
    <property type="term" value="F:oxidoreductase activity, acting on paired donors, with incorporation or reduction of molecular oxygen"/>
    <property type="evidence" value="ECO:0007669"/>
    <property type="project" value="InterPro"/>
</dbReference>
<protein>
    <submittedName>
        <fullName evidence="10">Cytochrome P450 71AU50</fullName>
    </submittedName>
</protein>
<dbReference type="PANTHER" id="PTHR47943:SF2">
    <property type="entry name" value="CYTOCHROME P450"/>
    <property type="match status" value="1"/>
</dbReference>
<evidence type="ECO:0000256" key="3">
    <source>
        <dbReference type="ARBA" id="ARBA00010617"/>
    </source>
</evidence>
<comment type="subcellular location">
    <subcellularLocation>
        <location evidence="2">Membrane</location>
    </subcellularLocation>
</comment>
<dbReference type="PANTHER" id="PTHR47943">
    <property type="entry name" value="CYTOCHROME P450 93A3-LIKE"/>
    <property type="match status" value="1"/>
</dbReference>
<gene>
    <name evidence="10" type="primary">CYP71AU50</name>
    <name evidence="10" type="ORF">SDJN03_04060</name>
</gene>
<accession>A0AAV6NV58</accession>
<dbReference type="GO" id="GO:0016020">
    <property type="term" value="C:membrane"/>
    <property type="evidence" value="ECO:0007669"/>
    <property type="project" value="UniProtKB-SubCell"/>
</dbReference>
<dbReference type="GO" id="GO:0020037">
    <property type="term" value="F:heme binding"/>
    <property type="evidence" value="ECO:0007669"/>
    <property type="project" value="InterPro"/>
</dbReference>
<comment type="caution">
    <text evidence="10">The sequence shown here is derived from an EMBL/GenBank/DDBJ whole genome shotgun (WGS) entry which is preliminary data.</text>
</comment>
<keyword evidence="11" id="KW-1185">Reference proteome</keyword>
<keyword evidence="6" id="KW-0560">Oxidoreductase</keyword>
<keyword evidence="5" id="KW-0479">Metal-binding</keyword>
<keyword evidence="4" id="KW-0349">Heme</keyword>
<evidence type="ECO:0000313" key="10">
    <source>
        <dbReference type="EMBL" id="KAG6603451.1"/>
    </source>
</evidence>
<evidence type="ECO:0000256" key="2">
    <source>
        <dbReference type="ARBA" id="ARBA00004370"/>
    </source>
</evidence>
<comment type="cofactor">
    <cofactor evidence="1">
        <name>heme</name>
        <dbReference type="ChEBI" id="CHEBI:30413"/>
    </cofactor>
</comment>
<comment type="similarity">
    <text evidence="3">Belongs to the cytochrome P450 family.</text>
</comment>
<evidence type="ECO:0000256" key="1">
    <source>
        <dbReference type="ARBA" id="ARBA00001971"/>
    </source>
</evidence>
<evidence type="ECO:0000256" key="5">
    <source>
        <dbReference type="ARBA" id="ARBA00022723"/>
    </source>
</evidence>
<keyword evidence="8" id="KW-0503">Monooxygenase</keyword>
<dbReference type="GO" id="GO:0005506">
    <property type="term" value="F:iron ion binding"/>
    <property type="evidence" value="ECO:0007669"/>
    <property type="project" value="InterPro"/>
</dbReference>
<keyword evidence="9" id="KW-0472">Membrane</keyword>
<evidence type="ECO:0000256" key="6">
    <source>
        <dbReference type="ARBA" id="ARBA00023002"/>
    </source>
</evidence>
<evidence type="ECO:0000256" key="4">
    <source>
        <dbReference type="ARBA" id="ARBA00022617"/>
    </source>
</evidence>
<dbReference type="AlphaFoldDB" id="A0AAV6NV58"/>
<dbReference type="GO" id="GO:0004497">
    <property type="term" value="F:monooxygenase activity"/>
    <property type="evidence" value="ECO:0007669"/>
    <property type="project" value="UniProtKB-KW"/>
</dbReference>
<dbReference type="InterPro" id="IPR001128">
    <property type="entry name" value="Cyt_P450"/>
</dbReference>
<feature type="non-terminal residue" evidence="10">
    <location>
        <position position="1"/>
    </location>
</feature>
<dbReference type="Pfam" id="PF00067">
    <property type="entry name" value="p450"/>
    <property type="match status" value="1"/>
</dbReference>
<evidence type="ECO:0000256" key="7">
    <source>
        <dbReference type="ARBA" id="ARBA00023004"/>
    </source>
</evidence>
<dbReference type="Proteomes" id="UP000685013">
    <property type="component" value="Chromosome 3"/>
</dbReference>
<reference evidence="10 11" key="1">
    <citation type="journal article" date="2021" name="Hortic Res">
        <title>The domestication of Cucurbita argyrosperma as revealed by the genome of its wild relative.</title>
        <authorList>
            <person name="Barrera-Redondo J."/>
            <person name="Sanchez-de la Vega G."/>
            <person name="Aguirre-Liguori J.A."/>
            <person name="Castellanos-Morales G."/>
            <person name="Gutierrez-Guerrero Y.T."/>
            <person name="Aguirre-Dugua X."/>
            <person name="Aguirre-Planter E."/>
            <person name="Tenaillon M.I."/>
            <person name="Lira-Saade R."/>
            <person name="Eguiarte L.E."/>
        </authorList>
    </citation>
    <scope>NUCLEOTIDE SEQUENCE [LARGE SCALE GENOMIC DNA]</scope>
    <source>
        <strain evidence="10">JBR-2021</strain>
    </source>
</reference>
<evidence type="ECO:0000256" key="9">
    <source>
        <dbReference type="ARBA" id="ARBA00023136"/>
    </source>
</evidence>
<organism evidence="10 11">
    <name type="scientific">Cucurbita argyrosperma subsp. sororia</name>
    <dbReference type="NCBI Taxonomy" id="37648"/>
    <lineage>
        <taxon>Eukaryota</taxon>
        <taxon>Viridiplantae</taxon>
        <taxon>Streptophyta</taxon>
        <taxon>Embryophyta</taxon>
        <taxon>Tracheophyta</taxon>
        <taxon>Spermatophyta</taxon>
        <taxon>Magnoliopsida</taxon>
        <taxon>eudicotyledons</taxon>
        <taxon>Gunneridae</taxon>
        <taxon>Pentapetalae</taxon>
        <taxon>rosids</taxon>
        <taxon>fabids</taxon>
        <taxon>Cucurbitales</taxon>
        <taxon>Cucurbitaceae</taxon>
        <taxon>Cucurbiteae</taxon>
        <taxon>Cucurbita</taxon>
    </lineage>
</organism>
<dbReference type="EMBL" id="JAGKQH010000003">
    <property type="protein sequence ID" value="KAG6603451.1"/>
    <property type="molecule type" value="Genomic_DNA"/>
</dbReference>
<keyword evidence="7" id="KW-0408">Iron</keyword>
<evidence type="ECO:0000313" key="11">
    <source>
        <dbReference type="Proteomes" id="UP000685013"/>
    </source>
</evidence>
<name>A0AAV6NV58_9ROSI</name>
<sequence length="177" mass="20015">MCTLELFSFLKINSFSSMRKQEVRLLVDDLQEAAENCVAVDLSSKISCLIVDIMCLMVVGRKYRDKELDAKGFKAVIQEATRLAASPNLGDFFPFIARFDLQGLCRRAKSVGDVFDGFLEKIVEEHVVSKNDNNKDFVDVMLDLMGSRENDYQIDCSTIKAMILVSTKQCEPELTHE</sequence>